<dbReference type="PROSITE" id="PS51257">
    <property type="entry name" value="PROKAR_LIPOPROTEIN"/>
    <property type="match status" value="1"/>
</dbReference>
<dbReference type="Proteomes" id="UP001249394">
    <property type="component" value="Chromosome"/>
</dbReference>
<feature type="chain" id="PRO_5047038460" evidence="2">
    <location>
        <begin position="25"/>
        <end position="337"/>
    </location>
</feature>
<proteinExistence type="predicted"/>
<name>A0ABY9UBZ7_STRVL</name>
<keyword evidence="4" id="KW-1185">Reference proteome</keyword>
<evidence type="ECO:0000313" key="3">
    <source>
        <dbReference type="EMBL" id="WND20063.1"/>
    </source>
</evidence>
<protein>
    <submittedName>
        <fullName evidence="3">Uncharacterized protein</fullName>
    </submittedName>
</protein>
<evidence type="ECO:0000256" key="2">
    <source>
        <dbReference type="SAM" id="SignalP"/>
    </source>
</evidence>
<gene>
    <name evidence="3" type="ORF">RI060_23180</name>
</gene>
<feature type="region of interest" description="Disordered" evidence="1">
    <location>
        <begin position="313"/>
        <end position="337"/>
    </location>
</feature>
<organism evidence="3 4">
    <name type="scientific">Streptomyces violaceus</name>
    <name type="common">Streptomyces venezuelae</name>
    <dbReference type="NCBI Taxonomy" id="1936"/>
    <lineage>
        <taxon>Bacteria</taxon>
        <taxon>Bacillati</taxon>
        <taxon>Actinomycetota</taxon>
        <taxon>Actinomycetes</taxon>
        <taxon>Kitasatosporales</taxon>
        <taxon>Streptomycetaceae</taxon>
        <taxon>Streptomyces</taxon>
    </lineage>
</organism>
<dbReference type="EMBL" id="CP134213">
    <property type="protein sequence ID" value="WND20063.1"/>
    <property type="molecule type" value="Genomic_DNA"/>
</dbReference>
<feature type="signal peptide" evidence="2">
    <location>
        <begin position="1"/>
        <end position="24"/>
    </location>
</feature>
<accession>A0ABY9UBZ7</accession>
<keyword evidence="2" id="KW-0732">Signal</keyword>
<evidence type="ECO:0000313" key="4">
    <source>
        <dbReference type="Proteomes" id="UP001249394"/>
    </source>
</evidence>
<feature type="compositionally biased region" description="Polar residues" evidence="1">
    <location>
        <begin position="328"/>
        <end position="337"/>
    </location>
</feature>
<sequence length="337" mass="35727">MTRIPGLRALLVLFVLFVATAAVAGCAGRGQDAAPDREHSPAASALRPAIHLGTGGDRALVPGGPPLPFRVSVAGLTEAQAARRVLALYIGTVPDRLQIREDGTWRDVPLQWTNEQDDDGEFAAMLPLSHRGEARKQIEFRIFTADQRRGYVDGQVPAVADTIAAQLALARKGWVPDTHPAASASRVRLPVDPTHLAIEVPQLLRATEGGPPVEWEVRVRNVAGKLTRSGLRIAITLSPGAAGRSVSRLHWSIDQGGRWTDLTGRAHVETDEFALAPGESRTARIRIALPAGATSKNTGDLAAALSAAVSAPWWPSDPDEPSGVSLDAESTNVLAQG</sequence>
<reference evidence="3 4" key="1">
    <citation type="submission" date="2023-09" db="EMBL/GenBank/DDBJ databases">
        <title>The genome sequence of Streptomyces anthocyanicus.</title>
        <authorList>
            <person name="Mo P."/>
        </authorList>
    </citation>
    <scope>NUCLEOTIDE SEQUENCE [LARGE SCALE GENOMIC DNA]</scope>
    <source>
        <strain evidence="3 4">JCM 4387</strain>
    </source>
</reference>
<evidence type="ECO:0000256" key="1">
    <source>
        <dbReference type="SAM" id="MobiDB-lite"/>
    </source>
</evidence>